<dbReference type="Proteomes" id="UP000006196">
    <property type="component" value="Unassembled WGS sequence"/>
</dbReference>
<comment type="caution">
    <text evidence="1">The sequence shown here is derived from an EMBL/GenBank/DDBJ whole genome shotgun (WGS) entry which is preliminary data.</text>
</comment>
<name>C0XU02_CORLD</name>
<gene>
    <name evidence="1" type="ORF">HMPREF0298_1922</name>
</gene>
<evidence type="ECO:0000313" key="1">
    <source>
        <dbReference type="EMBL" id="EEI16264.1"/>
    </source>
</evidence>
<sequence>MVVVVEVSVEERASVMDDQLLSMLSRSLHRLEGDLPGLDDLLVPRQACSGENAGKPPARRTSKVPLVVSVLDVKVETEWLLRRWVMALVRADPGQAPVPGCGGVEDAAWLFSRVALIAEMPWGVMCAEEIIAQARFVSDVVMPPEEKDAPSPLEVGGVREIVSWAHHFGVQVSRRTVYRWVDSGVIDSDVTPDGRVLVRLEDVLNACRDQRNHNVAQVS</sequence>
<evidence type="ECO:0000313" key="2">
    <source>
        <dbReference type="Proteomes" id="UP000006196"/>
    </source>
</evidence>
<reference evidence="1" key="1">
    <citation type="submission" date="2009-01" db="EMBL/GenBank/DDBJ databases">
        <authorList>
            <person name="Qin X."/>
            <person name="Bachman B."/>
            <person name="Battles P."/>
            <person name="Bell A."/>
            <person name="Bess C."/>
            <person name="Bickham C."/>
            <person name="Chaboub L."/>
            <person name="Chen D."/>
            <person name="Coyle M."/>
            <person name="Deiros D.R."/>
            <person name="Dinh H."/>
            <person name="Forbes L."/>
            <person name="Fowler G."/>
            <person name="Francisco L."/>
            <person name="Fu Q."/>
            <person name="Gubbala S."/>
            <person name="Hale W."/>
            <person name="Han Y."/>
            <person name="Hemphill L."/>
            <person name="Highlander S.K."/>
            <person name="Hirani K."/>
            <person name="Hogues M."/>
            <person name="Jackson L."/>
            <person name="Jakkamsetti A."/>
            <person name="Javaid M."/>
            <person name="Jiang H."/>
            <person name="Korchina V."/>
            <person name="Kovar C."/>
            <person name="Lara F."/>
            <person name="Lee S."/>
            <person name="Mata R."/>
            <person name="Mathew T."/>
            <person name="Moen C."/>
            <person name="Morales K."/>
            <person name="Munidasa M."/>
            <person name="Nazareth L."/>
            <person name="Ngo R."/>
            <person name="Nguyen L."/>
            <person name="Okwuonu G."/>
            <person name="Ongeri F."/>
            <person name="Patil S."/>
            <person name="Petrosino J."/>
            <person name="Pham C."/>
            <person name="Pham P."/>
            <person name="Pu L.-L."/>
            <person name="Puazo M."/>
            <person name="Raj R."/>
            <person name="Reid J."/>
            <person name="Rouhana J."/>
            <person name="Saada N."/>
            <person name="Shang Y."/>
            <person name="Simmons D."/>
            <person name="Thornton R."/>
            <person name="Warren J."/>
            <person name="Weissenberger G."/>
            <person name="Zhang J."/>
            <person name="Zhang L."/>
            <person name="Zhou C."/>
            <person name="Zhu D."/>
            <person name="Muzny D."/>
            <person name="Worley K."/>
            <person name="Gibbs R."/>
        </authorList>
    </citation>
    <scope>NUCLEOTIDE SEQUENCE [LARGE SCALE GENOMIC DNA]</scope>
    <source>
        <strain evidence="1">DSM 44291</strain>
    </source>
</reference>
<protein>
    <submittedName>
        <fullName evidence="1">Uncharacterized protein</fullName>
    </submittedName>
</protein>
<dbReference type="AlphaFoldDB" id="C0XU02"/>
<keyword evidence="2" id="KW-1185">Reference proteome</keyword>
<dbReference type="EMBL" id="ACHJ01000159">
    <property type="protein sequence ID" value="EEI16264.1"/>
    <property type="molecule type" value="Genomic_DNA"/>
</dbReference>
<dbReference type="RefSeq" id="WP_006839215.1">
    <property type="nucleotide sequence ID" value="NZ_GG667191.1"/>
</dbReference>
<dbReference type="HOGENOM" id="CLU_115312_0_0_11"/>
<accession>C0XU02</accession>
<proteinExistence type="predicted"/>
<dbReference type="STRING" id="525263.HMPREF0298_1922"/>
<dbReference type="eggNOG" id="ENOG5030R5B">
    <property type="taxonomic scope" value="Bacteria"/>
</dbReference>
<organism evidence="1 2">
    <name type="scientific">Corynebacterium lipophiloflavum (strain ATCC 700352 / DSM 44291 / CCUG 37336 / JCM 10383 / DMMZ 1944)</name>
    <dbReference type="NCBI Taxonomy" id="525263"/>
    <lineage>
        <taxon>Bacteria</taxon>
        <taxon>Bacillati</taxon>
        <taxon>Actinomycetota</taxon>
        <taxon>Actinomycetes</taxon>
        <taxon>Mycobacteriales</taxon>
        <taxon>Corynebacteriaceae</taxon>
        <taxon>Corynebacterium</taxon>
    </lineage>
</organism>